<feature type="compositionally biased region" description="Basic and acidic residues" evidence="3">
    <location>
        <begin position="142"/>
        <end position="165"/>
    </location>
</feature>
<feature type="non-terminal residue" evidence="4">
    <location>
        <position position="635"/>
    </location>
</feature>
<feature type="compositionally biased region" description="Low complexity" evidence="3">
    <location>
        <begin position="544"/>
        <end position="574"/>
    </location>
</feature>
<evidence type="ECO:0000256" key="1">
    <source>
        <dbReference type="ARBA" id="ARBA00004496"/>
    </source>
</evidence>
<feature type="region of interest" description="Disordered" evidence="3">
    <location>
        <begin position="1"/>
        <end position="24"/>
    </location>
</feature>
<dbReference type="GO" id="GO:0017148">
    <property type="term" value="P:negative regulation of translation"/>
    <property type="evidence" value="ECO:0007669"/>
    <property type="project" value="TreeGrafter"/>
</dbReference>
<feature type="compositionally biased region" description="Basic and acidic residues" evidence="3">
    <location>
        <begin position="174"/>
        <end position="203"/>
    </location>
</feature>
<dbReference type="InterPro" id="IPR018862">
    <property type="entry name" value="eIF4E-T"/>
</dbReference>
<accession>A0A433T2V0</accession>
<proteinExistence type="predicted"/>
<dbReference type="AlphaFoldDB" id="A0A433T2V0"/>
<sequence length="635" mass="73321">MSEKTEVDQEYDDGNASPASLKFPEHQYTRDELYDLSRIPASKKRPLCLEKKYDSDDGRWDPEKWYKAKFVSREASPLTLLEPKDRRRGLADLELKRRPSVNDSLERVKEKDGIVLSPQRRSFGTGCHVQNPTSYTRQISIPERDENKPDRDRDRERDRERDRPVRKIGSGRINIEKENSYSSIRERDRERDRYDDRDVRDRERDRDFAWRENRDRNDRDRERDWDRDLRDRDRDRDPRDLRDEWDRDRDRRYDRPDRFRRPNDRDFPERGERQRDREFHNRDRGYDNRHSRRRNYHEEKEPEWFTGGPTSQLETIELRGFEKEGDYDMEDGVSLRPNCQRQDSKKKSTPPSSKASKDEEEVSESDVKVSQRSSPEEDQQVQRVPDKRPEPAGSKGSASKSSAQEGVSSSQDRNFDIDALLNSVPIPAVLEGERQQVSRFSRFFSAKGNHQGEEDIMVAENVLVPTGLLEESGRGPSISSPLNVASPVNGSAYLGEQQDPHVLSHATHPNHRAFLEQQQQQLHLHHQQLLSQQQDRVPSHHLRQLSPQQQQHMHMMMSMMKLPTSAGDNGSSSSDADRGGKSAMAGGGPLPASVTALFNAAAASSAGGSSACKWKPAGLECSVDRLESSSFFTDS</sequence>
<feature type="compositionally biased region" description="Basic and acidic residues" evidence="3">
    <location>
        <begin position="104"/>
        <end position="113"/>
    </location>
</feature>
<keyword evidence="5" id="KW-1185">Reference proteome</keyword>
<dbReference type="Proteomes" id="UP000271974">
    <property type="component" value="Unassembled WGS sequence"/>
</dbReference>
<evidence type="ECO:0008006" key="6">
    <source>
        <dbReference type="Google" id="ProtNLM"/>
    </source>
</evidence>
<dbReference type="PANTHER" id="PTHR12269">
    <property type="entry name" value="EUKARYOTIC TRANSLATION INITIATION FACTOR 4E TRANSPORTER"/>
    <property type="match status" value="1"/>
</dbReference>
<protein>
    <recommendedName>
        <fullName evidence="6">Eukaryotic translation initiation factor 4E transporter</fullName>
    </recommendedName>
</protein>
<evidence type="ECO:0000313" key="4">
    <source>
        <dbReference type="EMBL" id="RUS75881.1"/>
    </source>
</evidence>
<comment type="subcellular location">
    <subcellularLocation>
        <location evidence="1">Cytoplasm</location>
    </subcellularLocation>
</comment>
<dbReference type="OrthoDB" id="8916892at2759"/>
<gene>
    <name evidence="4" type="ORF">EGW08_016370</name>
</gene>
<feature type="compositionally biased region" description="Basic and acidic residues" evidence="3">
    <location>
        <begin position="316"/>
        <end position="326"/>
    </location>
</feature>
<dbReference type="STRING" id="188477.A0A433T2V0"/>
<evidence type="ECO:0000256" key="3">
    <source>
        <dbReference type="SAM" id="MobiDB-lite"/>
    </source>
</evidence>
<keyword evidence="2" id="KW-0963">Cytoplasm</keyword>
<feature type="region of interest" description="Disordered" evidence="3">
    <location>
        <begin position="253"/>
        <end position="411"/>
    </location>
</feature>
<evidence type="ECO:0000256" key="2">
    <source>
        <dbReference type="ARBA" id="ARBA00022490"/>
    </source>
</evidence>
<organism evidence="4 5">
    <name type="scientific">Elysia chlorotica</name>
    <name type="common">Eastern emerald elysia</name>
    <name type="synonym">Sea slug</name>
    <dbReference type="NCBI Taxonomy" id="188477"/>
    <lineage>
        <taxon>Eukaryota</taxon>
        <taxon>Metazoa</taxon>
        <taxon>Spiralia</taxon>
        <taxon>Lophotrochozoa</taxon>
        <taxon>Mollusca</taxon>
        <taxon>Gastropoda</taxon>
        <taxon>Heterobranchia</taxon>
        <taxon>Euthyneura</taxon>
        <taxon>Panpulmonata</taxon>
        <taxon>Sacoglossa</taxon>
        <taxon>Placobranchoidea</taxon>
        <taxon>Plakobranchidae</taxon>
        <taxon>Elysia</taxon>
    </lineage>
</organism>
<dbReference type="EMBL" id="RQTK01000704">
    <property type="protein sequence ID" value="RUS75881.1"/>
    <property type="molecule type" value="Genomic_DNA"/>
</dbReference>
<feature type="region of interest" description="Disordered" evidence="3">
    <location>
        <begin position="523"/>
        <end position="587"/>
    </location>
</feature>
<dbReference type="GO" id="GO:0036464">
    <property type="term" value="C:cytoplasmic ribonucleoprotein granule"/>
    <property type="evidence" value="ECO:0007669"/>
    <property type="project" value="UniProtKB-ARBA"/>
</dbReference>
<evidence type="ECO:0000313" key="5">
    <source>
        <dbReference type="Proteomes" id="UP000271974"/>
    </source>
</evidence>
<feature type="compositionally biased region" description="Low complexity" evidence="3">
    <location>
        <begin position="523"/>
        <end position="534"/>
    </location>
</feature>
<feature type="compositionally biased region" description="Basic and acidic residues" evidence="3">
    <location>
        <begin position="253"/>
        <end position="289"/>
    </location>
</feature>
<comment type="caution">
    <text evidence="4">The sequence shown here is derived from an EMBL/GenBank/DDBJ whole genome shotgun (WGS) entry which is preliminary data.</text>
</comment>
<reference evidence="4 5" key="1">
    <citation type="submission" date="2019-01" db="EMBL/GenBank/DDBJ databases">
        <title>A draft genome assembly of the solar-powered sea slug Elysia chlorotica.</title>
        <authorList>
            <person name="Cai H."/>
            <person name="Li Q."/>
            <person name="Fang X."/>
            <person name="Li J."/>
            <person name="Curtis N.E."/>
            <person name="Altenburger A."/>
            <person name="Shibata T."/>
            <person name="Feng M."/>
            <person name="Maeda T."/>
            <person name="Schwartz J.A."/>
            <person name="Shigenobu S."/>
            <person name="Lundholm N."/>
            <person name="Nishiyama T."/>
            <person name="Yang H."/>
            <person name="Hasebe M."/>
            <person name="Li S."/>
            <person name="Pierce S.K."/>
            <person name="Wang J."/>
        </authorList>
    </citation>
    <scope>NUCLEOTIDE SEQUENCE [LARGE SCALE GENOMIC DNA]</scope>
    <source>
        <strain evidence="4">EC2010</strain>
        <tissue evidence="4">Whole organism of an adult</tissue>
    </source>
</reference>
<dbReference type="PANTHER" id="PTHR12269:SF1">
    <property type="entry name" value="EUKARYOTIC TRANSLATION INITIATION FACTOR 4E TRANSPORTER"/>
    <property type="match status" value="1"/>
</dbReference>
<dbReference type="GO" id="GO:0003729">
    <property type="term" value="F:mRNA binding"/>
    <property type="evidence" value="ECO:0007669"/>
    <property type="project" value="TreeGrafter"/>
</dbReference>
<name>A0A433T2V0_ELYCH</name>
<feature type="compositionally biased region" description="Low complexity" evidence="3">
    <location>
        <begin position="392"/>
        <end position="403"/>
    </location>
</feature>
<dbReference type="Pfam" id="PF10477">
    <property type="entry name" value="EIF4E-T"/>
    <property type="match status" value="1"/>
</dbReference>
<feature type="region of interest" description="Disordered" evidence="3">
    <location>
        <begin position="96"/>
        <end position="203"/>
    </location>
</feature>
<feature type="compositionally biased region" description="Polar residues" evidence="3">
    <location>
        <begin position="128"/>
        <end position="139"/>
    </location>
</feature>
<dbReference type="GO" id="GO:0005634">
    <property type="term" value="C:nucleus"/>
    <property type="evidence" value="ECO:0007669"/>
    <property type="project" value="TreeGrafter"/>
</dbReference>